<dbReference type="PANTHER" id="PTHR36577">
    <property type="entry name" value="DUF521 DOMAIN PROTEIN (AFU_ORTHOLOGUE AFUA_6G00490)"/>
    <property type="match status" value="1"/>
</dbReference>
<dbReference type="RefSeq" id="WP_091856567.1">
    <property type="nucleotide sequence ID" value="NZ_FNBZ01000002.1"/>
</dbReference>
<keyword evidence="1" id="KW-0456">Lyase</keyword>
<sequence>MALKAEILLPGDAVTGGCLALTAPISFWGGVDPASGAIIDARHPERGRNIAGRILALPGTIGSSSASAVLLELVHAGKAPAALLMDAPDAILLLGLVVAREMGWPTPPAFRLPAADQGPLADRMITISAEGLITIA</sequence>
<evidence type="ECO:0000313" key="3">
    <source>
        <dbReference type="EMBL" id="SDF98731.1"/>
    </source>
</evidence>
<keyword evidence="4" id="KW-1185">Reference proteome</keyword>
<name>A0ABY0NRJ6_9HYPH</name>
<dbReference type="Gene3D" id="3.50.30.10">
    <property type="entry name" value="Phosphohistidine domain"/>
    <property type="match status" value="1"/>
</dbReference>
<evidence type="ECO:0000256" key="1">
    <source>
        <dbReference type="ARBA" id="ARBA00023239"/>
    </source>
</evidence>
<dbReference type="PANTHER" id="PTHR36577:SF3">
    <property type="entry name" value="DUF521 DOMAIN PROTEIN (AFU_ORTHOLOGUE AFUA_6G00490)"/>
    <property type="match status" value="1"/>
</dbReference>
<dbReference type="Proteomes" id="UP000199468">
    <property type="component" value="Unassembled WGS sequence"/>
</dbReference>
<gene>
    <name evidence="3" type="ORF">SAMN05421844_102557</name>
</gene>
<protein>
    <recommendedName>
        <fullName evidence="2">Phosphomevalonate dehydratase small subunit-like domain-containing protein</fullName>
    </recommendedName>
</protein>
<feature type="domain" description="Phosphomevalonate dehydratase small subunit-like" evidence="2">
    <location>
        <begin position="25"/>
        <end position="99"/>
    </location>
</feature>
<organism evidence="3 4">
    <name type="scientific">Bosea robiniae</name>
    <dbReference type="NCBI Taxonomy" id="1036780"/>
    <lineage>
        <taxon>Bacteria</taxon>
        <taxon>Pseudomonadati</taxon>
        <taxon>Pseudomonadota</taxon>
        <taxon>Alphaproteobacteria</taxon>
        <taxon>Hyphomicrobiales</taxon>
        <taxon>Boseaceae</taxon>
        <taxon>Bosea</taxon>
    </lineage>
</organism>
<comment type="caution">
    <text evidence="3">The sequence shown here is derived from an EMBL/GenBank/DDBJ whole genome shotgun (WGS) entry which is preliminary data.</text>
</comment>
<dbReference type="SUPFAM" id="SSF52016">
    <property type="entry name" value="LeuD/IlvD-like"/>
    <property type="match status" value="1"/>
</dbReference>
<proteinExistence type="predicted"/>
<accession>A0ABY0NRJ6</accession>
<evidence type="ECO:0000259" key="2">
    <source>
        <dbReference type="Pfam" id="PF01989"/>
    </source>
</evidence>
<dbReference type="Pfam" id="PF01989">
    <property type="entry name" value="AcnX_swivel_put"/>
    <property type="match status" value="1"/>
</dbReference>
<dbReference type="EMBL" id="FNBZ01000002">
    <property type="protein sequence ID" value="SDF98731.1"/>
    <property type="molecule type" value="Genomic_DNA"/>
</dbReference>
<reference evidence="3 4" key="1">
    <citation type="submission" date="2016-10" db="EMBL/GenBank/DDBJ databases">
        <authorList>
            <person name="Varghese N."/>
            <person name="Submissions S."/>
        </authorList>
    </citation>
    <scope>NUCLEOTIDE SEQUENCE [LARGE SCALE GENOMIC DNA]</scope>
    <source>
        <strain evidence="3 4">DSM 26672</strain>
    </source>
</reference>
<dbReference type="InterPro" id="IPR002840">
    <property type="entry name" value="PMDh-S-like_dom"/>
</dbReference>
<evidence type="ECO:0000313" key="4">
    <source>
        <dbReference type="Proteomes" id="UP000199468"/>
    </source>
</evidence>